<organism evidence="2">
    <name type="scientific">Candidatus Kentrum sp. TC</name>
    <dbReference type="NCBI Taxonomy" id="2126339"/>
    <lineage>
        <taxon>Bacteria</taxon>
        <taxon>Pseudomonadati</taxon>
        <taxon>Pseudomonadota</taxon>
        <taxon>Gammaproteobacteria</taxon>
        <taxon>Candidatus Kentrum</taxon>
    </lineage>
</organism>
<dbReference type="InterPro" id="IPR038461">
    <property type="entry name" value="Schlafen_AlbA_2_dom_sf"/>
</dbReference>
<keyword evidence="2" id="KW-0378">Hydrolase</keyword>
<keyword evidence="2" id="KW-0067">ATP-binding</keyword>
<feature type="domain" description="Schlafen AlbA-2" evidence="1">
    <location>
        <begin position="14"/>
        <end position="118"/>
    </location>
</feature>
<keyword evidence="2" id="KW-0547">Nucleotide-binding</keyword>
<dbReference type="AlphaFoldDB" id="A0A451A406"/>
<keyword evidence="2" id="KW-0347">Helicase</keyword>
<dbReference type="Gene3D" id="3.30.950.30">
    <property type="entry name" value="Schlafen, AAA domain"/>
    <property type="match status" value="1"/>
</dbReference>
<dbReference type="InterPro" id="IPR007421">
    <property type="entry name" value="Schlafen_AlbA_2_dom"/>
</dbReference>
<dbReference type="PANTHER" id="PTHR30595">
    <property type="entry name" value="GLPR-RELATED TRANSCRIPTIONAL REPRESSOR"/>
    <property type="match status" value="1"/>
</dbReference>
<protein>
    <submittedName>
        <fullName evidence="2">ATP-dependent DNA helicase RecG</fullName>
    </submittedName>
</protein>
<name>A0A451A406_9GAMM</name>
<evidence type="ECO:0000259" key="1">
    <source>
        <dbReference type="Pfam" id="PF04326"/>
    </source>
</evidence>
<reference evidence="2" key="1">
    <citation type="submission" date="2019-02" db="EMBL/GenBank/DDBJ databases">
        <authorList>
            <person name="Gruber-Vodicka R. H."/>
            <person name="Seah K. B. B."/>
        </authorList>
    </citation>
    <scope>NUCLEOTIDE SEQUENCE</scope>
    <source>
        <strain evidence="2">BECK_BZ126</strain>
    </source>
</reference>
<gene>
    <name evidence="2" type="ORF">BECKTC1821F_GA0114240_104920</name>
</gene>
<accession>A0A451A406</accession>
<dbReference type="GO" id="GO:0004386">
    <property type="term" value="F:helicase activity"/>
    <property type="evidence" value="ECO:0007669"/>
    <property type="project" value="UniProtKB-KW"/>
</dbReference>
<dbReference type="EMBL" id="CAADFW010000049">
    <property type="protein sequence ID" value="VFK60764.1"/>
    <property type="molecule type" value="Genomic_DNA"/>
</dbReference>
<evidence type="ECO:0000313" key="2">
    <source>
        <dbReference type="EMBL" id="VFK60764.1"/>
    </source>
</evidence>
<dbReference type="PANTHER" id="PTHR30595:SF6">
    <property type="entry name" value="SCHLAFEN ALBA-2 DOMAIN-CONTAINING PROTEIN"/>
    <property type="match status" value="1"/>
</dbReference>
<dbReference type="Pfam" id="PF04326">
    <property type="entry name" value="SLFN_AlbA_2"/>
    <property type="match status" value="1"/>
</dbReference>
<proteinExistence type="predicted"/>
<sequence length="141" mass="15150">MIQKPLSELIEPGEGFTTEFKRAGTTSLGREIRAFANATGGVIPIGVTDGGDVVGVKDHNELKSVAQSVARSADPPIAIEVESLGDVLKVTIPAQHGKPYSFKGKFFMREGASSQQMSRDEIRAFLFSEGLIHFDETPCSP</sequence>